<accession>A0A4C1ZJX8</accession>
<dbReference type="EMBL" id="BGZK01001980">
    <property type="protein sequence ID" value="GBP89171.1"/>
    <property type="molecule type" value="Genomic_DNA"/>
</dbReference>
<proteinExistence type="predicted"/>
<organism evidence="2 3">
    <name type="scientific">Eumeta variegata</name>
    <name type="common">Bagworm moth</name>
    <name type="synonym">Eumeta japonica</name>
    <dbReference type="NCBI Taxonomy" id="151549"/>
    <lineage>
        <taxon>Eukaryota</taxon>
        <taxon>Metazoa</taxon>
        <taxon>Ecdysozoa</taxon>
        <taxon>Arthropoda</taxon>
        <taxon>Hexapoda</taxon>
        <taxon>Insecta</taxon>
        <taxon>Pterygota</taxon>
        <taxon>Neoptera</taxon>
        <taxon>Endopterygota</taxon>
        <taxon>Lepidoptera</taxon>
        <taxon>Glossata</taxon>
        <taxon>Ditrysia</taxon>
        <taxon>Tineoidea</taxon>
        <taxon>Psychidae</taxon>
        <taxon>Oiketicinae</taxon>
        <taxon>Eumeta</taxon>
    </lineage>
</organism>
<dbReference type="AlphaFoldDB" id="A0A4C1ZJX8"/>
<dbReference type="Proteomes" id="UP000299102">
    <property type="component" value="Unassembled WGS sequence"/>
</dbReference>
<protein>
    <submittedName>
        <fullName evidence="2">Uncharacterized protein</fullName>
    </submittedName>
</protein>
<evidence type="ECO:0000256" key="1">
    <source>
        <dbReference type="SAM" id="MobiDB-lite"/>
    </source>
</evidence>
<sequence length="122" mass="13652">MSGIRNSSLHNTVTDLNQNPSAPTSRRRGARAGGAQAVRVESCPAARRRRAEVFVIGCVGTSGPTTCHASPYNELGLRVVFVRIRRIICYRHHHVTKFLFERNDSPLNRVETIRDAIENIKD</sequence>
<feature type="compositionally biased region" description="Polar residues" evidence="1">
    <location>
        <begin position="1"/>
        <end position="24"/>
    </location>
</feature>
<keyword evidence="3" id="KW-1185">Reference proteome</keyword>
<feature type="region of interest" description="Disordered" evidence="1">
    <location>
        <begin position="1"/>
        <end position="38"/>
    </location>
</feature>
<name>A0A4C1ZJX8_EUMVA</name>
<comment type="caution">
    <text evidence="2">The sequence shown here is derived from an EMBL/GenBank/DDBJ whole genome shotgun (WGS) entry which is preliminary data.</text>
</comment>
<evidence type="ECO:0000313" key="2">
    <source>
        <dbReference type="EMBL" id="GBP89171.1"/>
    </source>
</evidence>
<reference evidence="2 3" key="1">
    <citation type="journal article" date="2019" name="Commun. Biol.">
        <title>The bagworm genome reveals a unique fibroin gene that provides high tensile strength.</title>
        <authorList>
            <person name="Kono N."/>
            <person name="Nakamura H."/>
            <person name="Ohtoshi R."/>
            <person name="Tomita M."/>
            <person name="Numata K."/>
            <person name="Arakawa K."/>
        </authorList>
    </citation>
    <scope>NUCLEOTIDE SEQUENCE [LARGE SCALE GENOMIC DNA]</scope>
</reference>
<evidence type="ECO:0000313" key="3">
    <source>
        <dbReference type="Proteomes" id="UP000299102"/>
    </source>
</evidence>
<gene>
    <name evidence="2" type="ORF">EVAR_90308_1</name>
</gene>